<proteinExistence type="inferred from homology"/>
<organism evidence="4 5">
    <name type="scientific">Riccia sorocarpa</name>
    <dbReference type="NCBI Taxonomy" id="122646"/>
    <lineage>
        <taxon>Eukaryota</taxon>
        <taxon>Viridiplantae</taxon>
        <taxon>Streptophyta</taxon>
        <taxon>Embryophyta</taxon>
        <taxon>Marchantiophyta</taxon>
        <taxon>Marchantiopsida</taxon>
        <taxon>Marchantiidae</taxon>
        <taxon>Marchantiales</taxon>
        <taxon>Ricciaceae</taxon>
        <taxon>Riccia</taxon>
    </lineage>
</organism>
<sequence length="369" mass="40383">MEARGLSLRLVFSFFFLFLAREAHCQSKAAPAQFIFGDSLVDQGNNNNLQSLAKANFAPNGLDLQLSGNKPTGRFSNGRIISDLISEYLGAESVLAYLDKDAHGTNLLRGCNFASAGSGILDDTGAIFIQHITMPQQIRDFQNVQAEIVSQVGQTAADELFKNALYSVTIGGNDYINNYANLGSLRAAQFPDYNEYSDLMVTTLKGQLQDLYKLGARKVVISNIGPLGCIPSQLSQKSSNGECVKIMNDYASSFNVRLDPMVFALQKELPGSTLVVGDSYNIVLGYVKNPQQYGFVSGNTACCGDGRFNGLIPCSQLTALCKNREEYLFWDPFHPTDRANVLFSKRLLFGPSSDIRPMNVDQLVKMNVG</sequence>
<evidence type="ECO:0008006" key="6">
    <source>
        <dbReference type="Google" id="ProtNLM"/>
    </source>
</evidence>
<feature type="signal peptide" evidence="3">
    <location>
        <begin position="1"/>
        <end position="25"/>
    </location>
</feature>
<feature type="chain" id="PRO_5044824839" description="GDSL esterase/lipase" evidence="3">
    <location>
        <begin position="26"/>
        <end position="369"/>
    </location>
</feature>
<dbReference type="Gene3D" id="3.40.50.1110">
    <property type="entry name" value="SGNH hydrolase"/>
    <property type="match status" value="1"/>
</dbReference>
<dbReference type="EMBL" id="JBJQOH010000007">
    <property type="protein sequence ID" value="KAL3678360.1"/>
    <property type="molecule type" value="Genomic_DNA"/>
</dbReference>
<dbReference type="SUPFAM" id="SSF52266">
    <property type="entry name" value="SGNH hydrolase"/>
    <property type="match status" value="1"/>
</dbReference>
<dbReference type="InterPro" id="IPR035669">
    <property type="entry name" value="SGNH_plant_lipase-like"/>
</dbReference>
<dbReference type="InterPro" id="IPR051058">
    <property type="entry name" value="GDSL_Est/Lipase"/>
</dbReference>
<dbReference type="Proteomes" id="UP001633002">
    <property type="component" value="Unassembled WGS sequence"/>
</dbReference>
<dbReference type="GO" id="GO:0016787">
    <property type="term" value="F:hydrolase activity"/>
    <property type="evidence" value="ECO:0007669"/>
    <property type="project" value="UniProtKB-KW"/>
</dbReference>
<keyword evidence="5" id="KW-1185">Reference proteome</keyword>
<dbReference type="AlphaFoldDB" id="A0ABD3GGQ5"/>
<evidence type="ECO:0000313" key="4">
    <source>
        <dbReference type="EMBL" id="KAL3678360.1"/>
    </source>
</evidence>
<dbReference type="InterPro" id="IPR001087">
    <property type="entry name" value="GDSL"/>
</dbReference>
<comment type="caution">
    <text evidence="4">The sequence shown here is derived from an EMBL/GenBank/DDBJ whole genome shotgun (WGS) entry which is preliminary data.</text>
</comment>
<dbReference type="PANTHER" id="PTHR45648">
    <property type="entry name" value="GDSL LIPASE/ACYLHYDROLASE FAMILY PROTEIN (AFU_ORTHOLOGUE AFUA_4G14700)"/>
    <property type="match status" value="1"/>
</dbReference>
<protein>
    <recommendedName>
        <fullName evidence="6">GDSL esterase/lipase</fullName>
    </recommendedName>
</protein>
<gene>
    <name evidence="4" type="ORF">R1sor_021316</name>
</gene>
<dbReference type="Pfam" id="PF00657">
    <property type="entry name" value="Lipase_GDSL"/>
    <property type="match status" value="1"/>
</dbReference>
<evidence type="ECO:0000256" key="1">
    <source>
        <dbReference type="ARBA" id="ARBA00008668"/>
    </source>
</evidence>
<evidence type="ECO:0000313" key="5">
    <source>
        <dbReference type="Proteomes" id="UP001633002"/>
    </source>
</evidence>
<evidence type="ECO:0000256" key="3">
    <source>
        <dbReference type="SAM" id="SignalP"/>
    </source>
</evidence>
<name>A0ABD3GGQ5_9MARC</name>
<evidence type="ECO:0000256" key="2">
    <source>
        <dbReference type="ARBA" id="ARBA00022801"/>
    </source>
</evidence>
<reference evidence="4 5" key="1">
    <citation type="submission" date="2024-09" db="EMBL/GenBank/DDBJ databases">
        <title>Chromosome-scale assembly of Riccia sorocarpa.</title>
        <authorList>
            <person name="Paukszto L."/>
        </authorList>
    </citation>
    <scope>NUCLEOTIDE SEQUENCE [LARGE SCALE GENOMIC DNA]</scope>
    <source>
        <strain evidence="4">LP-2024</strain>
        <tissue evidence="4">Aerial parts of the thallus</tissue>
    </source>
</reference>
<keyword evidence="2" id="KW-0378">Hydrolase</keyword>
<keyword evidence="3" id="KW-0732">Signal</keyword>
<comment type="similarity">
    <text evidence="1">Belongs to the 'GDSL' lipolytic enzyme family.</text>
</comment>
<dbReference type="PANTHER" id="PTHR45648:SF166">
    <property type="entry name" value="OS02G0617400 PROTEIN"/>
    <property type="match status" value="1"/>
</dbReference>
<dbReference type="InterPro" id="IPR036514">
    <property type="entry name" value="SGNH_hydro_sf"/>
</dbReference>
<accession>A0ABD3GGQ5</accession>
<dbReference type="CDD" id="cd01837">
    <property type="entry name" value="SGNH_plant_lipase_like"/>
    <property type="match status" value="1"/>
</dbReference>